<dbReference type="InterPro" id="IPR047238">
    <property type="entry name" value="ANKS3_SAM"/>
</dbReference>
<dbReference type="SMART" id="SM00454">
    <property type="entry name" value="SAM"/>
    <property type="match status" value="1"/>
</dbReference>
<dbReference type="GO" id="GO:0005929">
    <property type="term" value="C:cilium"/>
    <property type="evidence" value="ECO:0007669"/>
    <property type="project" value="TreeGrafter"/>
</dbReference>
<feature type="region of interest" description="Disordered" evidence="2">
    <location>
        <begin position="413"/>
        <end position="449"/>
    </location>
</feature>
<feature type="compositionally biased region" description="Basic residues" evidence="2">
    <location>
        <begin position="435"/>
        <end position="444"/>
    </location>
</feature>
<feature type="repeat" description="ANK" evidence="1">
    <location>
        <begin position="121"/>
        <end position="153"/>
    </location>
</feature>
<evidence type="ECO:0000313" key="4">
    <source>
        <dbReference type="EMBL" id="TRZ24211.1"/>
    </source>
</evidence>
<feature type="region of interest" description="Disordered" evidence="2">
    <location>
        <begin position="293"/>
        <end position="323"/>
    </location>
</feature>
<keyword evidence="1" id="KW-0040">ANK repeat</keyword>
<feature type="compositionally biased region" description="Low complexity" evidence="2">
    <location>
        <begin position="388"/>
        <end position="399"/>
    </location>
</feature>
<dbReference type="Gene3D" id="1.10.150.50">
    <property type="entry name" value="Transcription Factor, Ets-1"/>
    <property type="match status" value="1"/>
</dbReference>
<dbReference type="SUPFAM" id="SSF47769">
    <property type="entry name" value="SAM/Pointed domain"/>
    <property type="match status" value="1"/>
</dbReference>
<protein>
    <recommendedName>
        <fullName evidence="3">SAM domain-containing protein</fullName>
    </recommendedName>
</protein>
<feature type="repeat" description="ANK" evidence="1">
    <location>
        <begin position="154"/>
        <end position="186"/>
    </location>
</feature>
<feature type="repeat" description="ANK" evidence="1">
    <location>
        <begin position="221"/>
        <end position="253"/>
    </location>
</feature>
<dbReference type="InterPro" id="IPR001660">
    <property type="entry name" value="SAM"/>
</dbReference>
<reference evidence="4" key="1">
    <citation type="submission" date="2019-04" db="EMBL/GenBank/DDBJ databases">
        <title>Genome assembly of Zosterops borbonicus 15179.</title>
        <authorList>
            <person name="Leroy T."/>
            <person name="Anselmetti Y."/>
            <person name="Tilak M.-K."/>
            <person name="Nabholz B."/>
        </authorList>
    </citation>
    <scope>NUCLEOTIDE SEQUENCE</scope>
    <source>
        <strain evidence="4">HGM_15179</strain>
        <tissue evidence="4">Muscle</tissue>
    </source>
</reference>
<dbReference type="Proteomes" id="UP000796761">
    <property type="component" value="Unassembled WGS sequence"/>
</dbReference>
<dbReference type="Pfam" id="PF00536">
    <property type="entry name" value="SAM_1"/>
    <property type="match status" value="1"/>
</dbReference>
<dbReference type="InterPro" id="IPR002110">
    <property type="entry name" value="Ankyrin_rpt"/>
</dbReference>
<dbReference type="Pfam" id="PF12796">
    <property type="entry name" value="Ank_2"/>
    <property type="match status" value="2"/>
</dbReference>
<dbReference type="PROSITE" id="PS50088">
    <property type="entry name" value="ANK_REPEAT"/>
    <property type="match status" value="4"/>
</dbReference>
<feature type="compositionally biased region" description="Polar residues" evidence="2">
    <location>
        <begin position="294"/>
        <end position="303"/>
    </location>
</feature>
<dbReference type="PRINTS" id="PR01415">
    <property type="entry name" value="ANKYRIN"/>
</dbReference>
<dbReference type="OrthoDB" id="539213at2759"/>
<dbReference type="EMBL" id="SWJQ01000050">
    <property type="protein sequence ID" value="TRZ24211.1"/>
    <property type="molecule type" value="Genomic_DNA"/>
</dbReference>
<evidence type="ECO:0000256" key="1">
    <source>
        <dbReference type="PROSITE-ProRule" id="PRU00023"/>
    </source>
</evidence>
<name>A0A8K1LSD7_9PASS</name>
<dbReference type="PROSITE" id="PS50297">
    <property type="entry name" value="ANK_REP_REGION"/>
    <property type="match status" value="4"/>
</dbReference>
<dbReference type="AlphaFoldDB" id="A0A8K1LSD7"/>
<accession>A0A8K1LSD7</accession>
<dbReference type="SUPFAM" id="SSF48403">
    <property type="entry name" value="Ankyrin repeat"/>
    <property type="match status" value="1"/>
</dbReference>
<keyword evidence="5" id="KW-1185">Reference proteome</keyword>
<feature type="region of interest" description="Disordered" evidence="2">
    <location>
        <begin position="633"/>
        <end position="672"/>
    </location>
</feature>
<dbReference type="InterPro" id="IPR013761">
    <property type="entry name" value="SAM/pointed_sf"/>
</dbReference>
<dbReference type="SMART" id="SM00248">
    <property type="entry name" value="ANK"/>
    <property type="match status" value="6"/>
</dbReference>
<dbReference type="PROSITE" id="PS50105">
    <property type="entry name" value="SAM_DOMAIN"/>
    <property type="match status" value="1"/>
</dbReference>
<dbReference type="CDD" id="cd09519">
    <property type="entry name" value="SAM_ANKS3"/>
    <property type="match status" value="1"/>
</dbReference>
<feature type="region of interest" description="Disordered" evidence="2">
    <location>
        <begin position="352"/>
        <end position="399"/>
    </location>
</feature>
<dbReference type="PANTHER" id="PTHR24184">
    <property type="entry name" value="SI:CH211-189E2.2"/>
    <property type="match status" value="1"/>
</dbReference>
<evidence type="ECO:0000313" key="5">
    <source>
        <dbReference type="Proteomes" id="UP000796761"/>
    </source>
</evidence>
<evidence type="ECO:0000256" key="2">
    <source>
        <dbReference type="SAM" id="MobiDB-lite"/>
    </source>
</evidence>
<feature type="compositionally biased region" description="Basic and acidic residues" evidence="2">
    <location>
        <begin position="653"/>
        <end position="665"/>
    </location>
</feature>
<dbReference type="Gene3D" id="1.25.40.20">
    <property type="entry name" value="Ankyrin repeat-containing domain"/>
    <property type="match status" value="2"/>
</dbReference>
<feature type="repeat" description="ANK" evidence="1">
    <location>
        <begin position="187"/>
        <end position="219"/>
    </location>
</feature>
<evidence type="ECO:0000259" key="3">
    <source>
        <dbReference type="PROSITE" id="PS50105"/>
    </source>
</evidence>
<gene>
    <name evidence="4" type="ORF">HGM15179_002897</name>
</gene>
<comment type="caution">
    <text evidence="4">The sequence shown here is derived from an EMBL/GenBank/DDBJ whole genome shotgun (WGS) entry which is preliminary data.</text>
</comment>
<dbReference type="PANTHER" id="PTHR24184:SF6">
    <property type="entry name" value="ANKYRIN REPEAT AND SAM DOMAIN-CONTAINING PROTEIN 3"/>
    <property type="match status" value="1"/>
</dbReference>
<organism evidence="4 5">
    <name type="scientific">Zosterops borbonicus</name>
    <dbReference type="NCBI Taxonomy" id="364589"/>
    <lineage>
        <taxon>Eukaryota</taxon>
        <taxon>Metazoa</taxon>
        <taxon>Chordata</taxon>
        <taxon>Craniata</taxon>
        <taxon>Vertebrata</taxon>
        <taxon>Euteleostomi</taxon>
        <taxon>Archelosauria</taxon>
        <taxon>Archosauria</taxon>
        <taxon>Dinosauria</taxon>
        <taxon>Saurischia</taxon>
        <taxon>Theropoda</taxon>
        <taxon>Coelurosauria</taxon>
        <taxon>Aves</taxon>
        <taxon>Neognathae</taxon>
        <taxon>Neoaves</taxon>
        <taxon>Telluraves</taxon>
        <taxon>Australaves</taxon>
        <taxon>Passeriformes</taxon>
        <taxon>Sylvioidea</taxon>
        <taxon>Zosteropidae</taxon>
        <taxon>Zosterops</taxon>
    </lineage>
</organism>
<feature type="domain" description="SAM" evidence="3">
    <location>
        <begin position="476"/>
        <end position="539"/>
    </location>
</feature>
<proteinExistence type="predicted"/>
<sequence>MLYPDGTSSGGGAYRDSEYWNHRVPCSKRKLLAKSSQQQLLLQAEESIRVEGRMSELSDEASESELLSRSLSMWHGVGHVLCREELDVPLDLHTASSVGQYEVVQDCIQRGDLDLNQRNCGGWTPLMYASYIGHDNIVHLLLEAGVNVNIPTPEGQTPLMLASSCGNESVAYFLLQQGAELEMKDIHGWTALFHCTSAGHQQMVKFLLENGANANCKEPVYGYTPLMEAAASGHEIIVQYLLNHGVKADVRDNTGATARTLAMKYGHTKIVGLIDLHAAPVPKVLCRGRGNYEELSSSDESCSAPQRQRPARRPKGPSIHEGPQALAKITAVGIGGRKQSCYEQVAPQGCVTFSRDGSSEPGVIRNRDVTSPINELDMESSSSREDSALSSNSLGTIRSSSSSSECLIRIPGVSSEGSLESNEDSDHTSSPPSRKQAKSFKGKTRYSNSDSQWSHCLGKAGGCSQHLVLPEPPAYTGPQDLATFLDEIGCLKYLQVFEEQDVDLRIFLTLTESDLKEIGITLFGPKRKMTSAIARWHSSARPPSDALELAYADRLEAEMQELAIQLHKRCEEVQVMKGQVCQEQKLRAVAESCLMERDETWNVIQCQLREAQAITKDAGVLLDQIKSCQAELSSRLAPEQAGAPDTPEQRGTGTEESRRPGERPVLEGWPPSLKSMSLPELSAVLEECVGEMVLEGWPPSLKSMSLPELSAVLEECVGEMEPGHHRYSIPKNLACGQSFMAEIIGLVCQGQDPSKADVPLERQEREKEELGLFSVEMILPGHSGVGIAKDRQCRKSCPDPGIG</sequence>
<dbReference type="InterPro" id="IPR036770">
    <property type="entry name" value="Ankyrin_rpt-contain_sf"/>
</dbReference>